<dbReference type="AlphaFoldDB" id="A0A9Q0KZJ4"/>
<feature type="compositionally biased region" description="Polar residues" evidence="1">
    <location>
        <begin position="19"/>
        <end position="28"/>
    </location>
</feature>
<evidence type="ECO:0000313" key="3">
    <source>
        <dbReference type="Proteomes" id="UP001141806"/>
    </source>
</evidence>
<feature type="region of interest" description="Disordered" evidence="1">
    <location>
        <begin position="1"/>
        <end position="98"/>
    </location>
</feature>
<keyword evidence="3" id="KW-1185">Reference proteome</keyword>
<comment type="caution">
    <text evidence="2">The sequence shown here is derived from an EMBL/GenBank/DDBJ whole genome shotgun (WGS) entry which is preliminary data.</text>
</comment>
<sequence>MKDQGETRKKRSEEKSDTPRNQTSNSKEPSPRDFESDGEEDEEEILYETPKSTKKPHPKIDKRMDNVEQLLRDGDGSGNGSGKPSVEQRYNGDQRFKPSDLPKWVVFTYTNTS</sequence>
<feature type="compositionally biased region" description="Basic and acidic residues" evidence="1">
    <location>
        <begin position="1"/>
        <end position="18"/>
    </location>
</feature>
<protein>
    <submittedName>
        <fullName evidence="2">Uncharacterized protein</fullName>
    </submittedName>
</protein>
<feature type="compositionally biased region" description="Acidic residues" evidence="1">
    <location>
        <begin position="36"/>
        <end position="46"/>
    </location>
</feature>
<proteinExistence type="predicted"/>
<dbReference type="EMBL" id="JAMYWD010000002">
    <property type="protein sequence ID" value="KAJ4979763.1"/>
    <property type="molecule type" value="Genomic_DNA"/>
</dbReference>
<feature type="compositionally biased region" description="Basic and acidic residues" evidence="1">
    <location>
        <begin position="58"/>
        <end position="75"/>
    </location>
</feature>
<evidence type="ECO:0000313" key="2">
    <source>
        <dbReference type="EMBL" id="KAJ4979763.1"/>
    </source>
</evidence>
<reference evidence="2" key="1">
    <citation type="journal article" date="2023" name="Plant J.">
        <title>The genome of the king protea, Protea cynaroides.</title>
        <authorList>
            <person name="Chang J."/>
            <person name="Duong T.A."/>
            <person name="Schoeman C."/>
            <person name="Ma X."/>
            <person name="Roodt D."/>
            <person name="Barker N."/>
            <person name="Li Z."/>
            <person name="Van de Peer Y."/>
            <person name="Mizrachi E."/>
        </authorList>
    </citation>
    <scope>NUCLEOTIDE SEQUENCE</scope>
    <source>
        <tissue evidence="2">Young leaves</tissue>
    </source>
</reference>
<gene>
    <name evidence="2" type="ORF">NE237_010543</name>
</gene>
<organism evidence="2 3">
    <name type="scientific">Protea cynaroides</name>
    <dbReference type="NCBI Taxonomy" id="273540"/>
    <lineage>
        <taxon>Eukaryota</taxon>
        <taxon>Viridiplantae</taxon>
        <taxon>Streptophyta</taxon>
        <taxon>Embryophyta</taxon>
        <taxon>Tracheophyta</taxon>
        <taxon>Spermatophyta</taxon>
        <taxon>Magnoliopsida</taxon>
        <taxon>Proteales</taxon>
        <taxon>Proteaceae</taxon>
        <taxon>Protea</taxon>
    </lineage>
</organism>
<dbReference type="Proteomes" id="UP001141806">
    <property type="component" value="Unassembled WGS sequence"/>
</dbReference>
<accession>A0A9Q0KZJ4</accession>
<name>A0A9Q0KZJ4_9MAGN</name>
<evidence type="ECO:0000256" key="1">
    <source>
        <dbReference type="SAM" id="MobiDB-lite"/>
    </source>
</evidence>